<evidence type="ECO:0000259" key="3">
    <source>
        <dbReference type="PROSITE" id="PS51029"/>
    </source>
</evidence>
<feature type="domain" description="Myb-like" evidence="2">
    <location>
        <begin position="10"/>
        <end position="69"/>
    </location>
</feature>
<accession>A0ABD1F2B3</accession>
<dbReference type="InterPro" id="IPR039353">
    <property type="entry name" value="TF_Adf1"/>
</dbReference>
<dbReference type="PROSITE" id="PS51029">
    <property type="entry name" value="MADF"/>
    <property type="match status" value="1"/>
</dbReference>
<dbReference type="EMBL" id="JBDJPC010000004">
    <property type="protein sequence ID" value="KAL1506084.1"/>
    <property type="molecule type" value="Genomic_DNA"/>
</dbReference>
<evidence type="ECO:0000259" key="2">
    <source>
        <dbReference type="PROSITE" id="PS50090"/>
    </source>
</evidence>
<organism evidence="4 5">
    <name type="scientific">Hypothenemus hampei</name>
    <name type="common">Coffee berry borer</name>
    <dbReference type="NCBI Taxonomy" id="57062"/>
    <lineage>
        <taxon>Eukaryota</taxon>
        <taxon>Metazoa</taxon>
        <taxon>Ecdysozoa</taxon>
        <taxon>Arthropoda</taxon>
        <taxon>Hexapoda</taxon>
        <taxon>Insecta</taxon>
        <taxon>Pterygota</taxon>
        <taxon>Neoptera</taxon>
        <taxon>Endopterygota</taxon>
        <taxon>Coleoptera</taxon>
        <taxon>Polyphaga</taxon>
        <taxon>Cucujiformia</taxon>
        <taxon>Curculionidae</taxon>
        <taxon>Scolytinae</taxon>
        <taxon>Hypothenemus</taxon>
    </lineage>
</organism>
<dbReference type="InterPro" id="IPR006578">
    <property type="entry name" value="MADF-dom"/>
</dbReference>
<gene>
    <name evidence="4" type="ORF">ABEB36_005514</name>
</gene>
<comment type="caution">
    <text evidence="4">The sequence shown here is derived from an EMBL/GenBank/DDBJ whole genome shotgun (WGS) entry which is preliminary data.</text>
</comment>
<evidence type="ECO:0000313" key="4">
    <source>
        <dbReference type="EMBL" id="KAL1506084.1"/>
    </source>
</evidence>
<feature type="domain" description="MADF" evidence="3">
    <location>
        <begin position="18"/>
        <end position="103"/>
    </location>
</feature>
<reference evidence="4 5" key="1">
    <citation type="submission" date="2024-05" db="EMBL/GenBank/DDBJ databases">
        <title>Genetic variation in Jamaican populations of the coffee berry borer (Hypothenemus hampei).</title>
        <authorList>
            <person name="Errbii M."/>
            <person name="Myrie A."/>
        </authorList>
    </citation>
    <scope>NUCLEOTIDE SEQUENCE [LARGE SCALE GENOMIC DNA]</scope>
    <source>
        <strain evidence="4">JA-Hopewell-2020-01-JO</strain>
        <tissue evidence="4">Whole body</tissue>
    </source>
</reference>
<dbReference type="InterPro" id="IPR004210">
    <property type="entry name" value="BESS_motif"/>
</dbReference>
<dbReference type="InterPro" id="IPR001005">
    <property type="entry name" value="SANT/Myb"/>
</dbReference>
<sequence length="241" mass="28172">MSQKAKNLCRFTRELDEKLIELVSENEVLYNTNHKCYKDLTVRDDVWLAISSIVGKTVPDCKTRWRSLRDLYHRKKKEQKSGKKLRSSWEYMEAMKFLEKFTSERKPLQNDTLEEPEPEDIKMEIKLELQDNDFPTPSTSSHNGNTIIEESPSPKRSRFEDTHILYENSTVLHLLTEIRDLAKTKENPTMAFFDSMAKTVIRFPPAQAAEVKLKVCQLVTEMECKILEESGNYPDNLESFD</sequence>
<dbReference type="Proteomes" id="UP001566132">
    <property type="component" value="Unassembled WGS sequence"/>
</dbReference>
<dbReference type="Pfam" id="PF02944">
    <property type="entry name" value="BESS"/>
    <property type="match status" value="1"/>
</dbReference>
<dbReference type="PROSITE" id="PS50090">
    <property type="entry name" value="MYB_LIKE"/>
    <property type="match status" value="1"/>
</dbReference>
<evidence type="ECO:0000256" key="1">
    <source>
        <dbReference type="SAM" id="MobiDB-lite"/>
    </source>
</evidence>
<dbReference type="AlphaFoldDB" id="A0ABD1F2B3"/>
<dbReference type="SMART" id="SM00595">
    <property type="entry name" value="MADF"/>
    <property type="match status" value="1"/>
</dbReference>
<evidence type="ECO:0008006" key="6">
    <source>
        <dbReference type="Google" id="ProtNLM"/>
    </source>
</evidence>
<dbReference type="PANTHER" id="PTHR12243:SF67">
    <property type="entry name" value="COREPRESSOR OF PANGOLIN, ISOFORM A-RELATED"/>
    <property type="match status" value="1"/>
</dbReference>
<name>A0ABD1F2B3_HYPHA</name>
<evidence type="ECO:0000313" key="5">
    <source>
        <dbReference type="Proteomes" id="UP001566132"/>
    </source>
</evidence>
<proteinExistence type="predicted"/>
<feature type="compositionally biased region" description="Polar residues" evidence="1">
    <location>
        <begin position="133"/>
        <end position="148"/>
    </location>
</feature>
<feature type="region of interest" description="Disordered" evidence="1">
    <location>
        <begin position="132"/>
        <end position="158"/>
    </location>
</feature>
<dbReference type="Pfam" id="PF10545">
    <property type="entry name" value="MADF_DNA_bdg"/>
    <property type="match status" value="1"/>
</dbReference>
<dbReference type="PANTHER" id="PTHR12243">
    <property type="entry name" value="MADF DOMAIN TRANSCRIPTION FACTOR"/>
    <property type="match status" value="1"/>
</dbReference>
<keyword evidence="5" id="KW-1185">Reference proteome</keyword>
<protein>
    <recommendedName>
        <fullName evidence="6">MADF domain-containing protein</fullName>
    </recommendedName>
</protein>